<comment type="caution">
    <text evidence="1">The sequence shown here is derived from an EMBL/GenBank/DDBJ whole genome shotgun (WGS) entry which is preliminary data.</text>
</comment>
<name>A0AAD5MZL0_PARTN</name>
<evidence type="ECO:0000313" key="2">
    <source>
        <dbReference type="Proteomes" id="UP001196413"/>
    </source>
</evidence>
<dbReference type="AlphaFoldDB" id="A0AAD5MZL0"/>
<protein>
    <submittedName>
        <fullName evidence="1">Uncharacterized protein</fullName>
    </submittedName>
</protein>
<gene>
    <name evidence="1" type="ORF">KIN20_016293</name>
</gene>
<accession>A0AAD5MZL0</accession>
<dbReference type="EMBL" id="JAHQIW010003280">
    <property type="protein sequence ID" value="KAJ1357997.1"/>
    <property type="molecule type" value="Genomic_DNA"/>
</dbReference>
<keyword evidence="2" id="KW-1185">Reference proteome</keyword>
<reference evidence="1" key="1">
    <citation type="submission" date="2021-06" db="EMBL/GenBank/DDBJ databases">
        <title>Parelaphostrongylus tenuis whole genome reference sequence.</title>
        <authorList>
            <person name="Garwood T.J."/>
            <person name="Larsen P.A."/>
            <person name="Fountain-Jones N.M."/>
            <person name="Garbe J.R."/>
            <person name="Macchietto M.G."/>
            <person name="Kania S.A."/>
            <person name="Gerhold R.W."/>
            <person name="Richards J.E."/>
            <person name="Wolf T.M."/>
        </authorList>
    </citation>
    <scope>NUCLEOTIDE SEQUENCE</scope>
    <source>
        <strain evidence="1">MNPRO001-30</strain>
        <tissue evidence="1">Meninges</tissue>
    </source>
</reference>
<organism evidence="1 2">
    <name type="scientific">Parelaphostrongylus tenuis</name>
    <name type="common">Meningeal worm</name>
    <dbReference type="NCBI Taxonomy" id="148309"/>
    <lineage>
        <taxon>Eukaryota</taxon>
        <taxon>Metazoa</taxon>
        <taxon>Ecdysozoa</taxon>
        <taxon>Nematoda</taxon>
        <taxon>Chromadorea</taxon>
        <taxon>Rhabditida</taxon>
        <taxon>Rhabditina</taxon>
        <taxon>Rhabditomorpha</taxon>
        <taxon>Strongyloidea</taxon>
        <taxon>Metastrongylidae</taxon>
        <taxon>Parelaphostrongylus</taxon>
    </lineage>
</organism>
<evidence type="ECO:0000313" key="1">
    <source>
        <dbReference type="EMBL" id="KAJ1357997.1"/>
    </source>
</evidence>
<dbReference type="Proteomes" id="UP001196413">
    <property type="component" value="Unassembled WGS sequence"/>
</dbReference>
<proteinExistence type="predicted"/>
<sequence length="51" mass="5937">MENIITSTTKIFQTCQFHRLDCPYHQIRTSTRNRCKSKITATSSAISMQEE</sequence>